<evidence type="ECO:0000256" key="11">
    <source>
        <dbReference type="ARBA" id="ARBA00022692"/>
    </source>
</evidence>
<evidence type="ECO:0000256" key="12">
    <source>
        <dbReference type="ARBA" id="ARBA00022695"/>
    </source>
</evidence>
<feature type="transmembrane region" description="Helical" evidence="19">
    <location>
        <begin position="27"/>
        <end position="59"/>
    </location>
</feature>
<feature type="transmembrane region" description="Helical" evidence="19">
    <location>
        <begin position="166"/>
        <end position="188"/>
    </location>
</feature>
<comment type="subcellular location">
    <subcellularLocation>
        <location evidence="2">Cell membrane</location>
        <topology evidence="2">Multi-pass membrane protein</topology>
    </subcellularLocation>
</comment>
<dbReference type="PANTHER" id="PTHR46382">
    <property type="entry name" value="PHOSPHATIDATE CYTIDYLYLTRANSFERASE"/>
    <property type="match status" value="1"/>
</dbReference>
<keyword evidence="11 18" id="KW-0812">Transmembrane</keyword>
<comment type="pathway">
    <text evidence="3 18">Phospholipid metabolism; CDP-diacylglycerol biosynthesis; CDP-diacylglycerol from sn-glycerol 3-phosphate: step 3/3.</text>
</comment>
<evidence type="ECO:0000256" key="6">
    <source>
        <dbReference type="ARBA" id="ARBA00012487"/>
    </source>
</evidence>
<organism evidence="20">
    <name type="scientific">Acidicaldus sp</name>
    <dbReference type="NCBI Taxonomy" id="1872105"/>
    <lineage>
        <taxon>Bacteria</taxon>
        <taxon>Pseudomonadati</taxon>
        <taxon>Pseudomonadota</taxon>
        <taxon>Alphaproteobacteria</taxon>
        <taxon>Acetobacterales</taxon>
        <taxon>Acetobacteraceae</taxon>
        <taxon>Acidicaldus</taxon>
    </lineage>
</organism>
<reference evidence="20" key="1">
    <citation type="journal article" date="2020" name="mSystems">
        <title>Genome- and Community-Level Interaction Insights into Carbon Utilization and Element Cycling Functions of Hydrothermarchaeota in Hydrothermal Sediment.</title>
        <authorList>
            <person name="Zhou Z."/>
            <person name="Liu Y."/>
            <person name="Xu W."/>
            <person name="Pan J."/>
            <person name="Luo Z.H."/>
            <person name="Li M."/>
        </authorList>
    </citation>
    <scope>NUCLEOTIDE SEQUENCE</scope>
    <source>
        <strain evidence="20">SpSt-997</strain>
    </source>
</reference>
<comment type="catalytic activity">
    <reaction evidence="1 18">
        <text>a 1,2-diacyl-sn-glycero-3-phosphate + CTP + H(+) = a CDP-1,2-diacyl-sn-glycerol + diphosphate</text>
        <dbReference type="Rhea" id="RHEA:16229"/>
        <dbReference type="ChEBI" id="CHEBI:15378"/>
        <dbReference type="ChEBI" id="CHEBI:33019"/>
        <dbReference type="ChEBI" id="CHEBI:37563"/>
        <dbReference type="ChEBI" id="CHEBI:58332"/>
        <dbReference type="ChEBI" id="CHEBI:58608"/>
        <dbReference type="EC" id="2.7.7.41"/>
    </reaction>
</comment>
<proteinExistence type="inferred from homology"/>
<evidence type="ECO:0000256" key="4">
    <source>
        <dbReference type="ARBA" id="ARBA00005189"/>
    </source>
</evidence>
<gene>
    <name evidence="20" type="ORF">ENY07_11265</name>
</gene>
<keyword evidence="15 19" id="KW-0472">Membrane</keyword>
<protein>
    <recommendedName>
        <fullName evidence="7 18">Phosphatidate cytidylyltransferase</fullName>
        <ecNumber evidence="6 18">2.7.7.41</ecNumber>
    </recommendedName>
</protein>
<evidence type="ECO:0000256" key="16">
    <source>
        <dbReference type="ARBA" id="ARBA00023209"/>
    </source>
</evidence>
<dbReference type="GO" id="GO:0005886">
    <property type="term" value="C:plasma membrane"/>
    <property type="evidence" value="ECO:0007669"/>
    <property type="project" value="UniProtKB-SubCell"/>
</dbReference>
<comment type="similarity">
    <text evidence="5 18">Belongs to the CDS family.</text>
</comment>
<evidence type="ECO:0000256" key="8">
    <source>
        <dbReference type="ARBA" id="ARBA00022475"/>
    </source>
</evidence>
<dbReference type="EMBL" id="DTQM01000215">
    <property type="protein sequence ID" value="HGC43781.1"/>
    <property type="molecule type" value="Genomic_DNA"/>
</dbReference>
<evidence type="ECO:0000256" key="19">
    <source>
        <dbReference type="SAM" id="Phobius"/>
    </source>
</evidence>
<dbReference type="EC" id="2.7.7.41" evidence="6 18"/>
<evidence type="ECO:0000256" key="10">
    <source>
        <dbReference type="ARBA" id="ARBA00022679"/>
    </source>
</evidence>
<evidence type="ECO:0000256" key="13">
    <source>
        <dbReference type="ARBA" id="ARBA00022989"/>
    </source>
</evidence>
<feature type="transmembrane region" description="Helical" evidence="19">
    <location>
        <begin position="200"/>
        <end position="221"/>
    </location>
</feature>
<evidence type="ECO:0000256" key="2">
    <source>
        <dbReference type="ARBA" id="ARBA00004651"/>
    </source>
</evidence>
<dbReference type="PROSITE" id="PS01315">
    <property type="entry name" value="CDS"/>
    <property type="match status" value="1"/>
</dbReference>
<keyword evidence="10 18" id="KW-0808">Transferase</keyword>
<evidence type="ECO:0000256" key="7">
    <source>
        <dbReference type="ARBA" id="ARBA00019373"/>
    </source>
</evidence>
<keyword evidence="13 19" id="KW-1133">Transmembrane helix</keyword>
<evidence type="ECO:0000256" key="18">
    <source>
        <dbReference type="RuleBase" id="RU003938"/>
    </source>
</evidence>
<evidence type="ECO:0000256" key="1">
    <source>
        <dbReference type="ARBA" id="ARBA00001698"/>
    </source>
</evidence>
<feature type="transmembrane region" description="Helical" evidence="19">
    <location>
        <begin position="95"/>
        <end position="114"/>
    </location>
</feature>
<comment type="pathway">
    <text evidence="4">Lipid metabolism.</text>
</comment>
<evidence type="ECO:0000256" key="3">
    <source>
        <dbReference type="ARBA" id="ARBA00005119"/>
    </source>
</evidence>
<evidence type="ECO:0000256" key="14">
    <source>
        <dbReference type="ARBA" id="ARBA00023098"/>
    </source>
</evidence>
<feature type="transmembrane region" description="Helical" evidence="19">
    <location>
        <begin position="227"/>
        <end position="249"/>
    </location>
</feature>
<evidence type="ECO:0000256" key="17">
    <source>
        <dbReference type="ARBA" id="ARBA00023264"/>
    </source>
</evidence>
<dbReference type="AlphaFoldDB" id="A0A8J4M6H4"/>
<evidence type="ECO:0000256" key="9">
    <source>
        <dbReference type="ARBA" id="ARBA00022516"/>
    </source>
</evidence>
<name>A0A8J4M6H4_9PROT</name>
<keyword evidence="14" id="KW-0443">Lipid metabolism</keyword>
<evidence type="ECO:0000256" key="15">
    <source>
        <dbReference type="ARBA" id="ARBA00023136"/>
    </source>
</evidence>
<dbReference type="UniPathway" id="UPA00557">
    <property type="reaction ID" value="UER00614"/>
</dbReference>
<dbReference type="Pfam" id="PF01148">
    <property type="entry name" value="CTP_transf_1"/>
    <property type="match status" value="1"/>
</dbReference>
<dbReference type="InterPro" id="IPR000374">
    <property type="entry name" value="PC_trans"/>
</dbReference>
<keyword evidence="17" id="KW-1208">Phospholipid metabolism</keyword>
<sequence length="301" mass="29570">MPAGSAGSVPAPAETRSSSWGDLRVRVLSALVLAPLALAGIWFGAAFWMALVLLAALGLTAEWLALCAQPAPSPPALAVFFAVAAATLLTGAGLAQAGLAVLGGGAAVAAIVATPPGNAEPVWRRAALLAFGTFYIGLASVALVWLRDDAGTGPGGGAGTAAGRDNILFLVLVIWASDIGAYLAGRLLGGPKLAPAISPGKTWSGAAGGLVAAIAAGIAVADTAGAATALHAGLIAAGLGLVAQGGDLLESFLKRQFRVKDSSRLIPGHGGLFDRLDGVLTAAPAAAVLALSLGRGVLLWT</sequence>
<feature type="transmembrane region" description="Helical" evidence="19">
    <location>
        <begin position="126"/>
        <end position="146"/>
    </location>
</feature>
<keyword evidence="9" id="KW-0444">Lipid biosynthesis</keyword>
<evidence type="ECO:0000256" key="5">
    <source>
        <dbReference type="ARBA" id="ARBA00010185"/>
    </source>
</evidence>
<dbReference type="PANTHER" id="PTHR46382:SF1">
    <property type="entry name" value="PHOSPHATIDATE CYTIDYLYLTRANSFERASE"/>
    <property type="match status" value="1"/>
</dbReference>
<evidence type="ECO:0000313" key="20">
    <source>
        <dbReference type="EMBL" id="HGC43781.1"/>
    </source>
</evidence>
<dbReference type="GO" id="GO:0004605">
    <property type="term" value="F:phosphatidate cytidylyltransferase activity"/>
    <property type="evidence" value="ECO:0007669"/>
    <property type="project" value="UniProtKB-EC"/>
</dbReference>
<keyword evidence="8" id="KW-1003">Cell membrane</keyword>
<dbReference type="GO" id="GO:0016024">
    <property type="term" value="P:CDP-diacylglycerol biosynthetic process"/>
    <property type="evidence" value="ECO:0007669"/>
    <property type="project" value="UniProtKB-UniPathway"/>
</dbReference>
<comment type="caution">
    <text evidence="20">The sequence shown here is derived from an EMBL/GenBank/DDBJ whole genome shotgun (WGS) entry which is preliminary data.</text>
</comment>
<accession>A0A8J4M6H4</accession>
<keyword evidence="16" id="KW-0594">Phospholipid biosynthesis</keyword>
<keyword evidence="12 18" id="KW-0548">Nucleotidyltransferase</keyword>